<keyword evidence="4" id="KW-0406">Ion transport</keyword>
<name>A0A8J3NGN9_9ACTN</name>
<feature type="signal peptide" evidence="5">
    <location>
        <begin position="1"/>
        <end position="37"/>
    </location>
</feature>
<dbReference type="Gene3D" id="3.40.50.410">
    <property type="entry name" value="von Willebrand factor, type A domain"/>
    <property type="match status" value="1"/>
</dbReference>
<evidence type="ECO:0000256" key="2">
    <source>
        <dbReference type="ARBA" id="ARBA00022737"/>
    </source>
</evidence>
<keyword evidence="2" id="KW-0677">Repeat</keyword>
<dbReference type="Pfam" id="PF03160">
    <property type="entry name" value="Calx-beta"/>
    <property type="match status" value="1"/>
</dbReference>
<keyword evidence="4" id="KW-0813">Transport</keyword>
<organism evidence="7 8">
    <name type="scientific">Catellatospora bangladeshensis</name>
    <dbReference type="NCBI Taxonomy" id="310355"/>
    <lineage>
        <taxon>Bacteria</taxon>
        <taxon>Bacillati</taxon>
        <taxon>Actinomycetota</taxon>
        <taxon>Actinomycetes</taxon>
        <taxon>Micromonosporales</taxon>
        <taxon>Micromonosporaceae</taxon>
        <taxon>Catellatospora</taxon>
    </lineage>
</organism>
<keyword evidence="3" id="KW-0106">Calcium</keyword>
<dbReference type="AlphaFoldDB" id="A0A8J3NGN9"/>
<dbReference type="CDD" id="cd00198">
    <property type="entry name" value="vWFA"/>
    <property type="match status" value="1"/>
</dbReference>
<dbReference type="InterPro" id="IPR003644">
    <property type="entry name" value="Calx_beta"/>
</dbReference>
<dbReference type="Proteomes" id="UP000601223">
    <property type="component" value="Unassembled WGS sequence"/>
</dbReference>
<evidence type="ECO:0000313" key="8">
    <source>
        <dbReference type="Proteomes" id="UP000601223"/>
    </source>
</evidence>
<dbReference type="InterPro" id="IPR002035">
    <property type="entry name" value="VWF_A"/>
</dbReference>
<dbReference type="GO" id="GO:0016020">
    <property type="term" value="C:membrane"/>
    <property type="evidence" value="ECO:0007669"/>
    <property type="project" value="InterPro"/>
</dbReference>
<reference evidence="7 8" key="1">
    <citation type="submission" date="2021-01" db="EMBL/GenBank/DDBJ databases">
        <title>Whole genome shotgun sequence of Catellatospora bangladeshensis NBRC 107357.</title>
        <authorList>
            <person name="Komaki H."/>
            <person name="Tamura T."/>
        </authorList>
    </citation>
    <scope>NUCLEOTIDE SEQUENCE [LARGE SCALE GENOMIC DNA]</scope>
    <source>
        <strain evidence="7 8">NBRC 107357</strain>
    </source>
</reference>
<evidence type="ECO:0000259" key="6">
    <source>
        <dbReference type="PROSITE" id="PS50234"/>
    </source>
</evidence>
<feature type="chain" id="PRO_5035144596" evidence="5">
    <location>
        <begin position="38"/>
        <end position="627"/>
    </location>
</feature>
<evidence type="ECO:0000256" key="4">
    <source>
        <dbReference type="ARBA" id="ARBA00023065"/>
    </source>
</evidence>
<dbReference type="PANTHER" id="PTHR11878:SF65">
    <property type="entry name" value="NA_CA-EXCHANGE PROTEIN, ISOFORM G"/>
    <property type="match status" value="1"/>
</dbReference>
<dbReference type="PANTHER" id="PTHR11878">
    <property type="entry name" value="SODIUM/CALCIUM EXCHANGER"/>
    <property type="match status" value="1"/>
</dbReference>
<evidence type="ECO:0000256" key="3">
    <source>
        <dbReference type="ARBA" id="ARBA00022837"/>
    </source>
</evidence>
<dbReference type="Pfam" id="PF00092">
    <property type="entry name" value="VWA"/>
    <property type="match status" value="1"/>
</dbReference>
<dbReference type="InterPro" id="IPR038081">
    <property type="entry name" value="CalX-like_sf"/>
</dbReference>
<comment type="caution">
    <text evidence="7">The sequence shown here is derived from an EMBL/GenBank/DDBJ whole genome shotgun (WGS) entry which is preliminary data.</text>
</comment>
<dbReference type="InterPro" id="IPR036465">
    <property type="entry name" value="vWFA_dom_sf"/>
</dbReference>
<dbReference type="SMART" id="SM00237">
    <property type="entry name" value="Calx_beta"/>
    <property type="match status" value="1"/>
</dbReference>
<dbReference type="SUPFAM" id="SSF141072">
    <property type="entry name" value="CalX-like"/>
    <property type="match status" value="1"/>
</dbReference>
<dbReference type="InterPro" id="IPR051171">
    <property type="entry name" value="CaCA"/>
</dbReference>
<dbReference type="GO" id="GO:0007154">
    <property type="term" value="P:cell communication"/>
    <property type="evidence" value="ECO:0007669"/>
    <property type="project" value="InterPro"/>
</dbReference>
<evidence type="ECO:0000256" key="1">
    <source>
        <dbReference type="ARBA" id="ARBA00022729"/>
    </source>
</evidence>
<dbReference type="SMART" id="SM00327">
    <property type="entry name" value="VWA"/>
    <property type="match status" value="1"/>
</dbReference>
<dbReference type="Gene3D" id="2.60.40.2030">
    <property type="match status" value="1"/>
</dbReference>
<keyword evidence="8" id="KW-1185">Reference proteome</keyword>
<dbReference type="PROSITE" id="PS50234">
    <property type="entry name" value="VWFA"/>
    <property type="match status" value="1"/>
</dbReference>
<evidence type="ECO:0000313" key="7">
    <source>
        <dbReference type="EMBL" id="GIF80560.1"/>
    </source>
</evidence>
<protein>
    <submittedName>
        <fullName evidence="7">Hyalin</fullName>
    </submittedName>
</protein>
<sequence>MSHQNRWRTLHRRRAGLVALAVLAAAGLLSQPVPAYAAADPGVEPSAVTRTLPPGGTATISKVVHTPAVPPNPDIVFLADTTGSMGSAINNVKTNAGDILTAVSTAQPSAHFAVAEYRDVAVDPPGFTVDQALTGDQTAVQAGIGAWTAGGGGDIAEDGLNALYQLATGAVTFRDGGTRIVVIFGDAVSHDPSNGHTRAQVIAALQAAGVRVVAVNVGAGGLNNGGQIEAVTTATGGVFLNNVPADEVADAILAGIQAIEVTVTHEVECDEPLSLSLTPARRTVTSGDDAPFSETVNVDGDAAGGSYQCEVDFLIDGVSHGYVQTLTVHVPGISVYDLSVNEGAGTASFTVTLSVPAPHPVSVSYATATGTAGAADFTGGAGLITFAPNETLKSITVPIVDDTVNEPSETFKVGLSSPSGAALTDGSAEATIIDNDRDGVFTCQATALDLAGQVTSRANPPHDPCADDSKAMPNNTLNAGLVTVTATGLSAGTDLTPDNQNSAPAVGDKAVSTAQLDSTKITVGGLVTIELGVINSTASATCATGPGGLSPQYAGSSIISSLKINGATVTIGSGPTTIPLVVGSLKLNSTTTTATGVVQRAVVLDTLLTDVVIGEAKAGNSANPCRA</sequence>
<proteinExistence type="predicted"/>
<dbReference type="EMBL" id="BONF01000010">
    <property type="protein sequence ID" value="GIF80560.1"/>
    <property type="molecule type" value="Genomic_DNA"/>
</dbReference>
<gene>
    <name evidence="7" type="ORF">Cba03nite_19090</name>
</gene>
<evidence type="ECO:0000256" key="5">
    <source>
        <dbReference type="SAM" id="SignalP"/>
    </source>
</evidence>
<dbReference type="RefSeq" id="WP_203744315.1">
    <property type="nucleotide sequence ID" value="NZ_BONF01000010.1"/>
</dbReference>
<keyword evidence="1 5" id="KW-0732">Signal</keyword>
<accession>A0A8J3NGN9</accession>
<dbReference type="GO" id="GO:0030001">
    <property type="term" value="P:metal ion transport"/>
    <property type="evidence" value="ECO:0007669"/>
    <property type="project" value="TreeGrafter"/>
</dbReference>
<feature type="domain" description="VWFA" evidence="6">
    <location>
        <begin position="74"/>
        <end position="267"/>
    </location>
</feature>
<dbReference type="SUPFAM" id="SSF53300">
    <property type="entry name" value="vWA-like"/>
    <property type="match status" value="1"/>
</dbReference>